<dbReference type="RefSeq" id="WP_349294959.1">
    <property type="nucleotide sequence ID" value="NZ_JAYWLC010000008.1"/>
</dbReference>
<dbReference type="Proteomes" id="UP001438953">
    <property type="component" value="Unassembled WGS sequence"/>
</dbReference>
<keyword evidence="1" id="KW-0805">Transcription regulation</keyword>
<keyword evidence="2" id="KW-0238">DNA-binding</keyword>
<evidence type="ECO:0000256" key="2">
    <source>
        <dbReference type="ARBA" id="ARBA00023125"/>
    </source>
</evidence>
<dbReference type="Gene3D" id="1.10.10.60">
    <property type="entry name" value="Homeodomain-like"/>
    <property type="match status" value="2"/>
</dbReference>
<name>A0ABV1SHR8_9RHOB</name>
<dbReference type="EMBL" id="JAYWLC010000008">
    <property type="protein sequence ID" value="MER5172443.1"/>
    <property type="molecule type" value="Genomic_DNA"/>
</dbReference>
<dbReference type="PANTHER" id="PTHR47893:SF1">
    <property type="entry name" value="REGULATORY PROTEIN PCHR"/>
    <property type="match status" value="1"/>
</dbReference>
<evidence type="ECO:0000256" key="1">
    <source>
        <dbReference type="ARBA" id="ARBA00023015"/>
    </source>
</evidence>
<evidence type="ECO:0000313" key="5">
    <source>
        <dbReference type="EMBL" id="MER5172443.1"/>
    </source>
</evidence>
<organism evidence="5 6">
    <name type="scientific">Thioclava kandeliae</name>
    <dbReference type="NCBI Taxonomy" id="3070818"/>
    <lineage>
        <taxon>Bacteria</taxon>
        <taxon>Pseudomonadati</taxon>
        <taxon>Pseudomonadota</taxon>
        <taxon>Alphaproteobacteria</taxon>
        <taxon>Rhodobacterales</taxon>
        <taxon>Paracoccaceae</taxon>
        <taxon>Thioclava</taxon>
    </lineage>
</organism>
<dbReference type="SMART" id="SM00342">
    <property type="entry name" value="HTH_ARAC"/>
    <property type="match status" value="1"/>
</dbReference>
<reference evidence="5 6" key="1">
    <citation type="submission" date="2024-01" db="EMBL/GenBank/DDBJ databases">
        <authorList>
            <person name="Deng Y."/>
            <person name="Su J."/>
        </authorList>
    </citation>
    <scope>NUCLEOTIDE SEQUENCE [LARGE SCALE GENOMIC DNA]</scope>
    <source>
        <strain evidence="5 6">CPCC 100088</strain>
    </source>
</reference>
<comment type="caution">
    <text evidence="5">The sequence shown here is derived from an EMBL/GenBank/DDBJ whole genome shotgun (WGS) entry which is preliminary data.</text>
</comment>
<gene>
    <name evidence="5" type="ORF">VSX56_11720</name>
</gene>
<dbReference type="PROSITE" id="PS01124">
    <property type="entry name" value="HTH_ARAC_FAMILY_2"/>
    <property type="match status" value="1"/>
</dbReference>
<accession>A0ABV1SHR8</accession>
<dbReference type="Pfam" id="PF12833">
    <property type="entry name" value="HTH_18"/>
    <property type="match status" value="1"/>
</dbReference>
<keyword evidence="3" id="KW-0804">Transcription</keyword>
<dbReference type="PANTHER" id="PTHR47893">
    <property type="entry name" value="REGULATORY PROTEIN PCHR"/>
    <property type="match status" value="1"/>
</dbReference>
<reference evidence="5 6" key="2">
    <citation type="submission" date="2024-06" db="EMBL/GenBank/DDBJ databases">
        <title>Thioclava kandeliae sp. nov. from a rhizosphere soil sample of Kandelia candel in a mangrove.</title>
        <authorList>
            <person name="Mu T."/>
        </authorList>
    </citation>
    <scope>NUCLEOTIDE SEQUENCE [LARGE SCALE GENOMIC DNA]</scope>
    <source>
        <strain evidence="5 6">CPCC 100088</strain>
    </source>
</reference>
<dbReference type="InterPro" id="IPR009057">
    <property type="entry name" value="Homeodomain-like_sf"/>
</dbReference>
<feature type="domain" description="HTH araC/xylS-type" evidence="4">
    <location>
        <begin position="208"/>
        <end position="306"/>
    </location>
</feature>
<evidence type="ECO:0000313" key="6">
    <source>
        <dbReference type="Proteomes" id="UP001438953"/>
    </source>
</evidence>
<evidence type="ECO:0000256" key="3">
    <source>
        <dbReference type="ARBA" id="ARBA00023163"/>
    </source>
</evidence>
<dbReference type="InterPro" id="IPR053142">
    <property type="entry name" value="PchR_regulatory_protein"/>
</dbReference>
<keyword evidence="6" id="KW-1185">Reference proteome</keyword>
<dbReference type="InterPro" id="IPR020449">
    <property type="entry name" value="Tscrpt_reg_AraC-type_HTH"/>
</dbReference>
<evidence type="ECO:0000259" key="4">
    <source>
        <dbReference type="PROSITE" id="PS01124"/>
    </source>
</evidence>
<dbReference type="PRINTS" id="PR00032">
    <property type="entry name" value="HTHARAC"/>
</dbReference>
<sequence length="306" mass="32973">MTEITLDDIAAGLRSDREGFGANLPATQVVLRGGRGRRDLPSGIQLQLQDTVIARDLVTYVTRQPGVMVHLVLEGRVEGMLGQEALSIGPQDGQGAELHLSALGVPMAFRRKVRAGQVVRKLALLVSWEWLAARGFAQPLILNGQPHRQAVRPALAEDILAVRALLACPPQDLQGRALLEAERLAHSLLVQGLAGGRDAVARLSPVEEARLARVERMAQAAGPLPALGALAEEGGVSVSTLRRLFRRRYGLTVHDRLRQIRLEAAAQALRQGHSVAQAAGRAGYASPTAFATAFRRQFGQSPSDYR</sequence>
<dbReference type="SUPFAM" id="SSF46689">
    <property type="entry name" value="Homeodomain-like"/>
    <property type="match status" value="1"/>
</dbReference>
<proteinExistence type="predicted"/>
<protein>
    <submittedName>
        <fullName evidence="5">Helix-turn-helix transcriptional regulator</fullName>
    </submittedName>
</protein>
<dbReference type="InterPro" id="IPR018060">
    <property type="entry name" value="HTH_AraC"/>
</dbReference>